<comment type="similarity">
    <text evidence="3">Belongs to the FIS1 family.</text>
</comment>
<evidence type="ECO:0000256" key="13">
    <source>
        <dbReference type="ARBA" id="ARBA00022803"/>
    </source>
</evidence>
<evidence type="ECO:0000256" key="12">
    <source>
        <dbReference type="ARBA" id="ARBA00022787"/>
    </source>
</evidence>
<sequence>MGSSLPYAADAESPLKPEELQVLRSQYEKEGEHVGVQTKFNYAWGLIKSNTRHDQQEGVRLLSEIFRTAPERRRECLYYLALGNYKLGNYAEARRLSDILLEKEPANLQASSLRGLIDDKVTREGLMGVAILSGVAIAAGVVGESFTLILAFRALRTTGLAISLGLTALAALQGIREAREARESMDFIPERPDGRRHLDASGPREVVYCYGCNHEWYNDEHGLECPNCHGEITEIVSPGSDPRPGMESSHQDPDLDHILHHDPWMDSDVSDPEEPDIEQHFGPRGSVLYRRTIHSPFGGFSQQSRQRRPIPPQTDPENIIRDLQSMISNLAGPPQQLGQTGRSGTDQLFTNEPFVRGGTFRFGGNGSGRGPTIIGGHFTFSTGGLRPRDADGPQAGGPPVDDPATYASPPSTSTSSSSSGRSIYVISITASPDQLARILGSLFGQMPPSQGDDAAEGARGMPIGLQELFASIFNPANAVHGDAVYSQEALDRIITTLMEQHPTSNAPGPASPSAISALPKIKLDEKLLGPELKGECSVCMDDVHVGDEVVALPCSHWFHEQCASMWLGEHNTCPICRKGIEDPTTSGSRRPSRTSPSHSGSQSEHGSRRLSIPQVGRSRSDQNSRNEARLDYIRTRSGATLSPTRETSPPSPHRHREHRHSHRTNSVDPPDMPTNPYRRRDSEMSDLQRAESRRGYTSGSDHSRRSSQSGTNGSGSGSGGGGGGIGSWFRERFSGSSNRRHD</sequence>
<evidence type="ECO:0000256" key="1">
    <source>
        <dbReference type="ARBA" id="ARBA00000900"/>
    </source>
</evidence>
<reference evidence="22 23" key="1">
    <citation type="submission" date="2018-05" db="EMBL/GenBank/DDBJ databases">
        <title>Draft genome sequence of Scytalidium lignicola DSM 105466, a ubiquitous saprotrophic fungus.</title>
        <authorList>
            <person name="Buettner E."/>
            <person name="Gebauer A.M."/>
            <person name="Hofrichter M."/>
            <person name="Liers C."/>
            <person name="Kellner H."/>
        </authorList>
    </citation>
    <scope>NUCLEOTIDE SEQUENCE [LARGE SCALE GENOMIC DNA]</scope>
    <source>
        <strain evidence="22 23">DSM 105466</strain>
    </source>
</reference>
<feature type="compositionally biased region" description="Polar residues" evidence="20">
    <location>
        <begin position="637"/>
        <end position="647"/>
    </location>
</feature>
<evidence type="ECO:0000256" key="15">
    <source>
        <dbReference type="ARBA" id="ARBA00022989"/>
    </source>
</evidence>
<keyword evidence="8" id="KW-0479">Metal-binding</keyword>
<keyword evidence="23" id="KW-1185">Reference proteome</keyword>
<evidence type="ECO:0000256" key="8">
    <source>
        <dbReference type="ARBA" id="ARBA00022723"/>
    </source>
</evidence>
<keyword evidence="13" id="KW-0802">TPR repeat</keyword>
<dbReference type="InterPro" id="IPR028058">
    <property type="entry name" value="Fis1_TPR_N"/>
</dbReference>
<feature type="region of interest" description="Disordered" evidence="20">
    <location>
        <begin position="377"/>
        <end position="420"/>
    </location>
</feature>
<dbReference type="InterPro" id="IPR028061">
    <property type="entry name" value="Fis1_TPR_C"/>
</dbReference>
<dbReference type="EC" id="2.3.2.27" evidence="4"/>
<organism evidence="22 23">
    <name type="scientific">Scytalidium lignicola</name>
    <name type="common">Hyphomycete</name>
    <dbReference type="NCBI Taxonomy" id="5539"/>
    <lineage>
        <taxon>Eukaryota</taxon>
        <taxon>Fungi</taxon>
        <taxon>Dikarya</taxon>
        <taxon>Ascomycota</taxon>
        <taxon>Pezizomycotina</taxon>
        <taxon>Leotiomycetes</taxon>
        <taxon>Leotiomycetes incertae sedis</taxon>
        <taxon>Scytalidium</taxon>
    </lineage>
</organism>
<comment type="subcellular location">
    <subcellularLocation>
        <location evidence="2">Mitochondrion outer membrane</location>
        <topology evidence="2">Single-pass membrane protein</topology>
    </subcellularLocation>
</comment>
<dbReference type="InterPro" id="IPR013083">
    <property type="entry name" value="Znf_RING/FYVE/PHD"/>
</dbReference>
<evidence type="ECO:0000256" key="5">
    <source>
        <dbReference type="ARBA" id="ARBA00014314"/>
    </source>
</evidence>
<keyword evidence="9" id="KW-0677">Repeat</keyword>
<dbReference type="PANTHER" id="PTHR13247:SF0">
    <property type="entry name" value="MITOCHONDRIAL FISSION 1 PROTEIN"/>
    <property type="match status" value="1"/>
</dbReference>
<dbReference type="FunFam" id="3.30.40.10:FF:000127">
    <property type="entry name" value="E3 ubiquitin-protein ligase RNF181"/>
    <property type="match status" value="1"/>
</dbReference>
<comment type="function">
    <text evidence="18">Has a role in mitochondrial fission. Has a role in outer membrane fission but not matrix separation.</text>
</comment>
<evidence type="ECO:0000256" key="14">
    <source>
        <dbReference type="ARBA" id="ARBA00022833"/>
    </source>
</evidence>
<dbReference type="GO" id="GO:0005778">
    <property type="term" value="C:peroxisomal membrane"/>
    <property type="evidence" value="ECO:0007669"/>
    <property type="project" value="TreeGrafter"/>
</dbReference>
<dbReference type="GO" id="GO:0000422">
    <property type="term" value="P:autophagy of mitochondrion"/>
    <property type="evidence" value="ECO:0007669"/>
    <property type="project" value="TreeGrafter"/>
</dbReference>
<evidence type="ECO:0000256" key="7">
    <source>
        <dbReference type="ARBA" id="ARBA00022692"/>
    </source>
</evidence>
<feature type="non-terminal residue" evidence="22">
    <location>
        <position position="742"/>
    </location>
</feature>
<evidence type="ECO:0000256" key="3">
    <source>
        <dbReference type="ARBA" id="ARBA00008937"/>
    </source>
</evidence>
<gene>
    <name evidence="22" type="ORF">B7463_g704</name>
</gene>
<dbReference type="GO" id="GO:0000266">
    <property type="term" value="P:mitochondrial fission"/>
    <property type="evidence" value="ECO:0007669"/>
    <property type="project" value="InterPro"/>
</dbReference>
<dbReference type="AlphaFoldDB" id="A0A3E2HQK7"/>
<dbReference type="SUPFAM" id="SSF57850">
    <property type="entry name" value="RING/U-box"/>
    <property type="match status" value="1"/>
</dbReference>
<evidence type="ECO:0000256" key="18">
    <source>
        <dbReference type="ARBA" id="ARBA00025016"/>
    </source>
</evidence>
<dbReference type="STRING" id="5539.A0A3E2HQK7"/>
<dbReference type="OMA" id="NPWADDS"/>
<dbReference type="Gene3D" id="3.30.40.10">
    <property type="entry name" value="Zinc/RING finger domain, C3HC4 (zinc finger)"/>
    <property type="match status" value="1"/>
</dbReference>
<evidence type="ECO:0000256" key="9">
    <source>
        <dbReference type="ARBA" id="ARBA00022737"/>
    </source>
</evidence>
<dbReference type="SMART" id="SM00184">
    <property type="entry name" value="RING"/>
    <property type="match status" value="1"/>
</dbReference>
<dbReference type="GO" id="GO:0005741">
    <property type="term" value="C:mitochondrial outer membrane"/>
    <property type="evidence" value="ECO:0007669"/>
    <property type="project" value="UniProtKB-SubCell"/>
</dbReference>
<accession>A0A3E2HQK7</accession>
<evidence type="ECO:0000259" key="21">
    <source>
        <dbReference type="PROSITE" id="PS50089"/>
    </source>
</evidence>
<dbReference type="SUPFAM" id="SSF48452">
    <property type="entry name" value="TPR-like"/>
    <property type="match status" value="1"/>
</dbReference>
<keyword evidence="17" id="KW-0472">Membrane</keyword>
<dbReference type="InterPro" id="IPR001841">
    <property type="entry name" value="Znf_RING"/>
</dbReference>
<feature type="non-terminal residue" evidence="22">
    <location>
        <position position="1"/>
    </location>
</feature>
<evidence type="ECO:0000256" key="11">
    <source>
        <dbReference type="ARBA" id="ARBA00022786"/>
    </source>
</evidence>
<dbReference type="Proteomes" id="UP000258309">
    <property type="component" value="Unassembled WGS sequence"/>
</dbReference>
<feature type="compositionally biased region" description="Gly residues" evidence="20">
    <location>
        <begin position="712"/>
        <end position="726"/>
    </location>
</feature>
<dbReference type="PROSITE" id="PS50089">
    <property type="entry name" value="ZF_RING_2"/>
    <property type="match status" value="1"/>
</dbReference>
<evidence type="ECO:0000256" key="17">
    <source>
        <dbReference type="ARBA" id="ARBA00023136"/>
    </source>
</evidence>
<feature type="compositionally biased region" description="Low complexity" evidence="20">
    <location>
        <begin position="583"/>
        <end position="603"/>
    </location>
</feature>
<keyword evidence="12" id="KW-1000">Mitochondrion outer membrane</keyword>
<protein>
    <recommendedName>
        <fullName evidence="5">Mitochondrial fission 1 protein</fullName>
        <ecNumber evidence="4">2.3.2.27</ecNumber>
    </recommendedName>
</protein>
<dbReference type="FunFam" id="1.25.40.10:FF:000179">
    <property type="entry name" value="Mitochondrial fission 1 protein"/>
    <property type="match status" value="1"/>
</dbReference>
<evidence type="ECO:0000256" key="2">
    <source>
        <dbReference type="ARBA" id="ARBA00004572"/>
    </source>
</evidence>
<feature type="region of interest" description="Disordered" evidence="20">
    <location>
        <begin position="581"/>
        <end position="742"/>
    </location>
</feature>
<evidence type="ECO:0000256" key="16">
    <source>
        <dbReference type="ARBA" id="ARBA00023128"/>
    </source>
</evidence>
<dbReference type="OrthoDB" id="421154at2759"/>
<evidence type="ECO:0000256" key="19">
    <source>
        <dbReference type="PROSITE-ProRule" id="PRU00175"/>
    </source>
</evidence>
<comment type="catalytic activity">
    <reaction evidence="1">
        <text>S-ubiquitinyl-[E2 ubiquitin-conjugating enzyme]-L-cysteine + [acceptor protein]-L-lysine = [E2 ubiquitin-conjugating enzyme]-L-cysteine + N(6)-ubiquitinyl-[acceptor protein]-L-lysine.</text>
        <dbReference type="EC" id="2.3.2.27"/>
    </reaction>
</comment>
<dbReference type="Gene3D" id="1.25.40.10">
    <property type="entry name" value="Tetratricopeptide repeat domain"/>
    <property type="match status" value="1"/>
</dbReference>
<dbReference type="InterPro" id="IPR016543">
    <property type="entry name" value="Fis1"/>
</dbReference>
<evidence type="ECO:0000313" key="23">
    <source>
        <dbReference type="Proteomes" id="UP000258309"/>
    </source>
</evidence>
<feature type="compositionally biased region" description="Basic residues" evidence="20">
    <location>
        <begin position="652"/>
        <end position="663"/>
    </location>
</feature>
<evidence type="ECO:0000256" key="6">
    <source>
        <dbReference type="ARBA" id="ARBA00022679"/>
    </source>
</evidence>
<feature type="domain" description="RING-type" evidence="21">
    <location>
        <begin position="536"/>
        <end position="577"/>
    </location>
</feature>
<keyword evidence="10 19" id="KW-0863">Zinc-finger</keyword>
<dbReference type="GO" id="GO:0016567">
    <property type="term" value="P:protein ubiquitination"/>
    <property type="evidence" value="ECO:0007669"/>
    <property type="project" value="UniProtKB-ARBA"/>
</dbReference>
<proteinExistence type="inferred from homology"/>
<feature type="compositionally biased region" description="Basic and acidic residues" evidence="20">
    <location>
        <begin position="678"/>
        <end position="694"/>
    </location>
</feature>
<evidence type="ECO:0000256" key="20">
    <source>
        <dbReference type="SAM" id="MobiDB-lite"/>
    </source>
</evidence>
<dbReference type="PANTHER" id="PTHR13247">
    <property type="entry name" value="TETRATRICOPEPTIDE REPEAT PROTEIN 11 TPR REPEAT PROTEIN 11"/>
    <property type="match status" value="1"/>
</dbReference>
<name>A0A3E2HQK7_SCYLI</name>
<keyword evidence="7" id="KW-0812">Transmembrane</keyword>
<keyword evidence="6" id="KW-0808">Transferase</keyword>
<feature type="compositionally biased region" description="Basic and acidic residues" evidence="20">
    <location>
        <begin position="618"/>
        <end position="634"/>
    </location>
</feature>
<comment type="caution">
    <text evidence="22">The sequence shown here is derived from an EMBL/GenBank/DDBJ whole genome shotgun (WGS) entry which is preliminary data.</text>
</comment>
<keyword evidence="11" id="KW-0833">Ubl conjugation pathway</keyword>
<dbReference type="Pfam" id="PF14853">
    <property type="entry name" value="Fis1_TPR_C"/>
    <property type="match status" value="1"/>
</dbReference>
<dbReference type="GO" id="GO:0016559">
    <property type="term" value="P:peroxisome fission"/>
    <property type="evidence" value="ECO:0007669"/>
    <property type="project" value="TreeGrafter"/>
</dbReference>
<keyword evidence="15" id="KW-1133">Transmembrane helix</keyword>
<dbReference type="InterPro" id="IPR011990">
    <property type="entry name" value="TPR-like_helical_dom_sf"/>
</dbReference>
<evidence type="ECO:0000313" key="22">
    <source>
        <dbReference type="EMBL" id="RFU35648.1"/>
    </source>
</evidence>
<dbReference type="EMBL" id="NCSJ02000006">
    <property type="protein sequence ID" value="RFU35648.1"/>
    <property type="molecule type" value="Genomic_DNA"/>
</dbReference>
<feature type="compositionally biased region" description="Low complexity" evidence="20">
    <location>
        <begin position="408"/>
        <end position="419"/>
    </location>
</feature>
<dbReference type="GO" id="GO:0061630">
    <property type="term" value="F:ubiquitin protein ligase activity"/>
    <property type="evidence" value="ECO:0007669"/>
    <property type="project" value="UniProtKB-EC"/>
</dbReference>
<evidence type="ECO:0000256" key="10">
    <source>
        <dbReference type="ARBA" id="ARBA00022771"/>
    </source>
</evidence>
<dbReference type="CDD" id="cd12212">
    <property type="entry name" value="Fis1"/>
    <property type="match status" value="1"/>
</dbReference>
<dbReference type="GO" id="GO:0008270">
    <property type="term" value="F:zinc ion binding"/>
    <property type="evidence" value="ECO:0007669"/>
    <property type="project" value="UniProtKB-KW"/>
</dbReference>
<dbReference type="Pfam" id="PF14852">
    <property type="entry name" value="Fis1_TPR_N"/>
    <property type="match status" value="1"/>
</dbReference>
<dbReference type="Pfam" id="PF13639">
    <property type="entry name" value="zf-RING_2"/>
    <property type="match status" value="1"/>
</dbReference>
<keyword evidence="14" id="KW-0862">Zinc</keyword>
<evidence type="ECO:0000256" key="4">
    <source>
        <dbReference type="ARBA" id="ARBA00012483"/>
    </source>
</evidence>
<dbReference type="InterPro" id="IPR033745">
    <property type="entry name" value="Fis1_cytosol"/>
</dbReference>
<keyword evidence="16" id="KW-0496">Mitochondrion</keyword>